<dbReference type="PANTHER" id="PTHR43685:SF5">
    <property type="entry name" value="GLYCOSYLTRANSFERASE EPSE-RELATED"/>
    <property type="match status" value="1"/>
</dbReference>
<dbReference type="EMBL" id="BAABJZ010000084">
    <property type="protein sequence ID" value="GAA4890755.1"/>
    <property type="molecule type" value="Genomic_DNA"/>
</dbReference>
<keyword evidence="3" id="KW-0808">Transferase</keyword>
<accession>A0ABP9F2K1</accession>
<feature type="domain" description="Glycosyltransferase 2-like" evidence="4">
    <location>
        <begin position="28"/>
        <end position="151"/>
    </location>
</feature>
<dbReference type="InterPro" id="IPR029044">
    <property type="entry name" value="Nucleotide-diphossugar_trans"/>
</dbReference>
<keyword evidence="6" id="KW-1185">Reference proteome</keyword>
<name>A0ABP9F2K1_9GAMM</name>
<dbReference type="Gene3D" id="3.90.550.10">
    <property type="entry name" value="Spore Coat Polysaccharide Biosynthesis Protein SpsA, Chain A"/>
    <property type="match status" value="1"/>
</dbReference>
<gene>
    <name evidence="5" type="ORF">GCM10023333_24980</name>
</gene>
<sequence length="286" mass="31430">MTEPSDSELSATAAPIRLSVLMATLGGPCVLSALRSVLSEPGDGFEIVLVLDTPAVNPAALLSPLSAEQRARIRLIQNPENLGLTRSLNIGLAACQGEFIARLDDDDQFAPGRIAKVLHIFDADPETDLLTGSVSVSMTGRGYRLSVPHSHEALARLLQRRNGLVHSALNIRRSVLVECGGYNEGFRFAQDYELYLRLLRYGKRFKGTEQLLAQRIEGAESITLTKRRHQALYSLAALSMHHAQIWGEGPGDIRPILGSVARFACPSALRQLIRWLRSFRSKALLR</sequence>
<organism evidence="5 6">
    <name type="scientific">Ferrimonas pelagia</name>
    <dbReference type="NCBI Taxonomy" id="1177826"/>
    <lineage>
        <taxon>Bacteria</taxon>
        <taxon>Pseudomonadati</taxon>
        <taxon>Pseudomonadota</taxon>
        <taxon>Gammaproteobacteria</taxon>
        <taxon>Alteromonadales</taxon>
        <taxon>Ferrimonadaceae</taxon>
        <taxon>Ferrimonas</taxon>
    </lineage>
</organism>
<dbReference type="InterPro" id="IPR050834">
    <property type="entry name" value="Glycosyltransf_2"/>
</dbReference>
<evidence type="ECO:0000313" key="6">
    <source>
        <dbReference type="Proteomes" id="UP001499988"/>
    </source>
</evidence>
<dbReference type="PANTHER" id="PTHR43685">
    <property type="entry name" value="GLYCOSYLTRANSFERASE"/>
    <property type="match status" value="1"/>
</dbReference>
<dbReference type="Pfam" id="PF00535">
    <property type="entry name" value="Glycos_transf_2"/>
    <property type="match status" value="1"/>
</dbReference>
<dbReference type="SUPFAM" id="SSF53448">
    <property type="entry name" value="Nucleotide-diphospho-sugar transferases"/>
    <property type="match status" value="1"/>
</dbReference>
<evidence type="ECO:0000256" key="1">
    <source>
        <dbReference type="ARBA" id="ARBA00006739"/>
    </source>
</evidence>
<protein>
    <recommendedName>
        <fullName evidence="4">Glycosyltransferase 2-like domain-containing protein</fullName>
    </recommendedName>
</protein>
<evidence type="ECO:0000256" key="3">
    <source>
        <dbReference type="ARBA" id="ARBA00022679"/>
    </source>
</evidence>
<reference evidence="6" key="1">
    <citation type="journal article" date="2019" name="Int. J. Syst. Evol. Microbiol.">
        <title>The Global Catalogue of Microorganisms (GCM) 10K type strain sequencing project: providing services to taxonomists for standard genome sequencing and annotation.</title>
        <authorList>
            <consortium name="The Broad Institute Genomics Platform"/>
            <consortium name="The Broad Institute Genome Sequencing Center for Infectious Disease"/>
            <person name="Wu L."/>
            <person name="Ma J."/>
        </authorList>
    </citation>
    <scope>NUCLEOTIDE SEQUENCE [LARGE SCALE GENOMIC DNA]</scope>
    <source>
        <strain evidence="6">JCM 18401</strain>
    </source>
</reference>
<comment type="caution">
    <text evidence="5">The sequence shown here is derived from an EMBL/GenBank/DDBJ whole genome shotgun (WGS) entry which is preliminary data.</text>
</comment>
<comment type="similarity">
    <text evidence="1">Belongs to the glycosyltransferase 2 family.</text>
</comment>
<dbReference type="RefSeq" id="WP_345335737.1">
    <property type="nucleotide sequence ID" value="NZ_BAABJZ010000084.1"/>
</dbReference>
<evidence type="ECO:0000313" key="5">
    <source>
        <dbReference type="EMBL" id="GAA4890755.1"/>
    </source>
</evidence>
<dbReference type="InterPro" id="IPR001173">
    <property type="entry name" value="Glyco_trans_2-like"/>
</dbReference>
<evidence type="ECO:0000256" key="2">
    <source>
        <dbReference type="ARBA" id="ARBA00022676"/>
    </source>
</evidence>
<keyword evidence="2" id="KW-0328">Glycosyltransferase</keyword>
<evidence type="ECO:0000259" key="4">
    <source>
        <dbReference type="Pfam" id="PF00535"/>
    </source>
</evidence>
<dbReference type="Proteomes" id="UP001499988">
    <property type="component" value="Unassembled WGS sequence"/>
</dbReference>
<proteinExistence type="inferred from homology"/>